<dbReference type="GO" id="GO:0004659">
    <property type="term" value="F:prenyltransferase activity"/>
    <property type="evidence" value="ECO:0007669"/>
    <property type="project" value="InterPro"/>
</dbReference>
<evidence type="ECO:0000313" key="7">
    <source>
        <dbReference type="EMBL" id="AFQ43965.1"/>
    </source>
</evidence>
<reference evidence="8" key="2">
    <citation type="submission" date="2012-08" db="EMBL/GenBank/DDBJ databases">
        <title>Finished genome of Desulfosporosinus meridiei DSM 13257.</title>
        <authorList>
            <person name="Huntemann M."/>
            <person name="Wei C.-L."/>
            <person name="Han J."/>
            <person name="Detter J.C."/>
            <person name="Han C."/>
            <person name="Davenport K."/>
            <person name="Daligault H."/>
            <person name="Erkkila T."/>
            <person name="Gu W."/>
            <person name="Munk A.C.C."/>
            <person name="Teshima H."/>
            <person name="Xu Y."/>
            <person name="Chain P."/>
            <person name="Tapia R."/>
            <person name="Chen A."/>
            <person name="Krypides N."/>
            <person name="Mavromatis K."/>
            <person name="Markowitz V."/>
            <person name="Szeto E."/>
            <person name="Ivanova N."/>
            <person name="Mikhailova N."/>
            <person name="Ovchinnikova G."/>
            <person name="Pagani I."/>
            <person name="Pati A."/>
            <person name="Goodwin L."/>
            <person name="Peters L."/>
            <person name="Pitluck S."/>
            <person name="Woyke T."/>
            <person name="Pester M."/>
            <person name="Spring S."/>
            <person name="Ollivier B."/>
            <person name="Rattei T."/>
            <person name="Klenk H.-P."/>
            <person name="Wagner M."/>
            <person name="Loy A."/>
        </authorList>
    </citation>
    <scope>NUCLEOTIDE SEQUENCE [LARGE SCALE GENOMIC DNA]</scope>
    <source>
        <strain evidence="8">ATCC BAA-275 / DSM 13257 / NCIMB 13706 / S10</strain>
    </source>
</reference>
<dbReference type="EMBL" id="CP003629">
    <property type="protein sequence ID" value="AFQ43965.1"/>
    <property type="molecule type" value="Genomic_DNA"/>
</dbReference>
<dbReference type="CDD" id="cd00867">
    <property type="entry name" value="Trans_IPPS"/>
    <property type="match status" value="1"/>
</dbReference>
<accession>J7IQR6</accession>
<dbReference type="HOGENOM" id="CLU_079583_0_0_9"/>
<dbReference type="InterPro" id="IPR033965">
    <property type="entry name" value="ComQ"/>
</dbReference>
<dbReference type="InterPro" id="IPR000092">
    <property type="entry name" value="Polyprenyl_synt"/>
</dbReference>
<proteinExistence type="inferred from homology"/>
<keyword evidence="4" id="KW-0479">Metal-binding</keyword>
<dbReference type="PANTHER" id="PTHR12001">
    <property type="entry name" value="GERANYLGERANYL PYROPHOSPHATE SYNTHASE"/>
    <property type="match status" value="1"/>
</dbReference>
<comment type="cofactor">
    <cofactor evidence="1">
        <name>Mg(2+)</name>
        <dbReference type="ChEBI" id="CHEBI:18420"/>
    </cofactor>
</comment>
<evidence type="ECO:0000256" key="1">
    <source>
        <dbReference type="ARBA" id="ARBA00001946"/>
    </source>
</evidence>
<dbReference type="eggNOG" id="COG0142">
    <property type="taxonomic scope" value="Bacteria"/>
</dbReference>
<keyword evidence="8" id="KW-1185">Reference proteome</keyword>
<keyword evidence="5" id="KW-0460">Magnesium</keyword>
<gene>
    <name evidence="7" type="ordered locus">Desmer_2019</name>
</gene>
<dbReference type="Pfam" id="PF00348">
    <property type="entry name" value="polyprenyl_synt"/>
    <property type="match status" value="1"/>
</dbReference>
<dbReference type="OrthoDB" id="1792811at2"/>
<dbReference type="AlphaFoldDB" id="J7IQR6"/>
<evidence type="ECO:0000256" key="5">
    <source>
        <dbReference type="ARBA" id="ARBA00022842"/>
    </source>
</evidence>
<dbReference type="KEGG" id="dmi:Desmer_2019"/>
<dbReference type="Gene3D" id="1.10.600.10">
    <property type="entry name" value="Farnesyl Diphosphate Synthase"/>
    <property type="match status" value="1"/>
</dbReference>
<organism evidence="7 8">
    <name type="scientific">Desulfosporosinus meridiei (strain ATCC BAA-275 / DSM 13257 / KCTC 12902 / NCIMB 13706 / S10)</name>
    <dbReference type="NCBI Taxonomy" id="768704"/>
    <lineage>
        <taxon>Bacteria</taxon>
        <taxon>Bacillati</taxon>
        <taxon>Bacillota</taxon>
        <taxon>Clostridia</taxon>
        <taxon>Eubacteriales</taxon>
        <taxon>Desulfitobacteriaceae</taxon>
        <taxon>Desulfosporosinus</taxon>
    </lineage>
</organism>
<dbReference type="SUPFAM" id="SSF48576">
    <property type="entry name" value="Terpenoid synthases"/>
    <property type="match status" value="1"/>
</dbReference>
<evidence type="ECO:0000256" key="6">
    <source>
        <dbReference type="RuleBase" id="RU004466"/>
    </source>
</evidence>
<evidence type="ECO:0000256" key="4">
    <source>
        <dbReference type="ARBA" id="ARBA00022723"/>
    </source>
</evidence>
<dbReference type="GO" id="GO:0046872">
    <property type="term" value="F:metal ion binding"/>
    <property type="evidence" value="ECO:0007669"/>
    <property type="project" value="UniProtKB-KW"/>
</dbReference>
<dbReference type="GO" id="GO:0008299">
    <property type="term" value="P:isoprenoid biosynthetic process"/>
    <property type="evidence" value="ECO:0007669"/>
    <property type="project" value="InterPro"/>
</dbReference>
<comment type="similarity">
    <text evidence="2 6">Belongs to the FPP/GGPP synthase family.</text>
</comment>
<dbReference type="STRING" id="768704.Desmer_2019"/>
<dbReference type="PANTHER" id="PTHR12001:SF69">
    <property type="entry name" value="ALL TRANS-POLYPRENYL-DIPHOSPHATE SYNTHASE PDSS1"/>
    <property type="match status" value="1"/>
</dbReference>
<dbReference type="RefSeq" id="WP_014902879.1">
    <property type="nucleotide sequence ID" value="NC_018515.1"/>
</dbReference>
<sequence>MLEDWKLIGQVMLELVNDYFPVKELKINMSEFITFKMNGHFPFGQLVILHYQMFGGQSKDIFNTAAAVELMILSLDIFDDLQDQDNFSVPWQRMDHALVLNIAIGLLMVSSKALEQTSFDQDRKVMANDSLNTCVLKAINGQHSDLMGNIESEEDYIQMVRGKSGSLMASACLLGTILTSDKHHEIVSKYGEHIGIIAQIRNDIKDTCRWDEKDDLINKRKTLLTLYLFKNSRPQYQFVKDYFSGKLNKEELIQSKEEIQELIQKSGVFEYTRVIMKVNQQKAIELIDKIGIENKWKEKLLQFI</sequence>
<reference evidence="7 8" key="1">
    <citation type="journal article" date="2012" name="J. Bacteriol.">
        <title>Complete genome sequences of Desulfosporosinus orientis DSM765T, Desulfosporosinus youngiae DSM17734T, Desulfosporosinus meridiei DSM13257T, and Desulfosporosinus acidiphilus DSM22704T.</title>
        <authorList>
            <person name="Pester M."/>
            <person name="Brambilla E."/>
            <person name="Alazard D."/>
            <person name="Rattei T."/>
            <person name="Weinmaier T."/>
            <person name="Han J."/>
            <person name="Lucas S."/>
            <person name="Lapidus A."/>
            <person name="Cheng J.F."/>
            <person name="Goodwin L."/>
            <person name="Pitluck S."/>
            <person name="Peters L."/>
            <person name="Ovchinnikova G."/>
            <person name="Teshima H."/>
            <person name="Detter J.C."/>
            <person name="Han C.S."/>
            <person name="Tapia R."/>
            <person name="Land M.L."/>
            <person name="Hauser L."/>
            <person name="Kyrpides N.C."/>
            <person name="Ivanova N.N."/>
            <person name="Pagani I."/>
            <person name="Huntmann M."/>
            <person name="Wei C.L."/>
            <person name="Davenport K.W."/>
            <person name="Daligault H."/>
            <person name="Chain P.S."/>
            <person name="Chen A."/>
            <person name="Mavromatis K."/>
            <person name="Markowitz V."/>
            <person name="Szeto E."/>
            <person name="Mikhailova N."/>
            <person name="Pati A."/>
            <person name="Wagner M."/>
            <person name="Woyke T."/>
            <person name="Ollivier B."/>
            <person name="Klenk H.P."/>
            <person name="Spring S."/>
            <person name="Loy A."/>
        </authorList>
    </citation>
    <scope>NUCLEOTIDE SEQUENCE [LARGE SCALE GENOMIC DNA]</scope>
    <source>
        <strain evidence="8">ATCC BAA-275 / DSM 13257 / NCIMB 13706 / S10</strain>
    </source>
</reference>
<dbReference type="Proteomes" id="UP000005262">
    <property type="component" value="Chromosome"/>
</dbReference>
<keyword evidence="3 6" id="KW-0808">Transferase</keyword>
<dbReference type="InterPro" id="IPR008949">
    <property type="entry name" value="Isoprenoid_synthase_dom_sf"/>
</dbReference>
<protein>
    <submittedName>
        <fullName evidence="7">Geranylgeranyl pyrophosphate synthase</fullName>
    </submittedName>
</protein>
<name>J7IQR6_DESMD</name>
<evidence type="ECO:0000256" key="2">
    <source>
        <dbReference type="ARBA" id="ARBA00006706"/>
    </source>
</evidence>
<dbReference type="SFLD" id="SFLDG01211">
    <property type="entry name" value="Competence_Regulatory_Protein"/>
    <property type="match status" value="1"/>
</dbReference>
<evidence type="ECO:0000313" key="8">
    <source>
        <dbReference type="Proteomes" id="UP000005262"/>
    </source>
</evidence>
<evidence type="ECO:0000256" key="3">
    <source>
        <dbReference type="ARBA" id="ARBA00022679"/>
    </source>
</evidence>
<dbReference type="SFLD" id="SFLDS00005">
    <property type="entry name" value="Isoprenoid_Synthase_Type_I"/>
    <property type="match status" value="1"/>
</dbReference>